<name>A0ABU9DEW6_9BACL</name>
<evidence type="ECO:0000313" key="6">
    <source>
        <dbReference type="EMBL" id="MEK8126672.1"/>
    </source>
</evidence>
<keyword evidence="2" id="KW-0238">DNA-binding</keyword>
<dbReference type="InterPro" id="IPR027417">
    <property type="entry name" value="P-loop_NTPase"/>
</dbReference>
<dbReference type="PROSITE" id="PS50043">
    <property type="entry name" value="HTH_LUXR_2"/>
    <property type="match status" value="1"/>
</dbReference>
<accession>A0ABU9DEW6</accession>
<dbReference type="InterPro" id="IPR007111">
    <property type="entry name" value="NACHT_NTPase"/>
</dbReference>
<comment type="caution">
    <text evidence="6">The sequence shown here is derived from an EMBL/GenBank/DDBJ whole genome shotgun (WGS) entry which is preliminary data.</text>
</comment>
<reference evidence="6 7" key="1">
    <citation type="submission" date="2024-04" db="EMBL/GenBank/DDBJ databases">
        <title>draft genome sequnece of Paenibacillus filicis.</title>
        <authorList>
            <person name="Kim D.-U."/>
        </authorList>
    </citation>
    <scope>NUCLEOTIDE SEQUENCE [LARGE SCALE GENOMIC DNA]</scope>
    <source>
        <strain evidence="6 7">KACC14197</strain>
    </source>
</reference>
<dbReference type="InterPro" id="IPR036388">
    <property type="entry name" value="WH-like_DNA-bd_sf"/>
</dbReference>
<organism evidence="6 7">
    <name type="scientific">Paenibacillus filicis</name>
    <dbReference type="NCBI Taxonomy" id="669464"/>
    <lineage>
        <taxon>Bacteria</taxon>
        <taxon>Bacillati</taxon>
        <taxon>Bacillota</taxon>
        <taxon>Bacilli</taxon>
        <taxon>Bacillales</taxon>
        <taxon>Paenibacillaceae</taxon>
        <taxon>Paenibacillus</taxon>
    </lineage>
</organism>
<dbReference type="Pfam" id="PF00196">
    <property type="entry name" value="GerE"/>
    <property type="match status" value="1"/>
</dbReference>
<dbReference type="InterPro" id="IPR041617">
    <property type="entry name" value="TPR_MalT"/>
</dbReference>
<gene>
    <name evidence="6" type="ORF">WMW72_01990</name>
</gene>
<dbReference type="PRINTS" id="PR00038">
    <property type="entry name" value="HTHLUXR"/>
</dbReference>
<keyword evidence="1" id="KW-0805">Transcription regulation</keyword>
<dbReference type="InterPro" id="IPR000792">
    <property type="entry name" value="Tscrpt_reg_LuxR_C"/>
</dbReference>
<sequence length="907" mass="99262">MSTPILSTKLFIPRSRSKVVARPRLIERLNEGIDRRLTVIAASAGFGKTTLASEWLAQCHRPAAWVSLDEGDNDPARFLTYLVAALQQIGSVRDEGVWALLRSPQPPPIESILTALLHEICAVPDPFLLVLDDYHEIKAEAIDKAVALLLERMPPQMHLVITTREKPRLPVARMRVRDQVTEVGAADLRFTYPEAAEFLGRAMGLSLLPADIALLEARTEGWITGLQLAALSIKEQPDASGFIQSFAGSDRFVLDYLMEEVVGRQSEGIQSFLLQTSILDRLCGPLCEAVMGRDSGERLVGFGIGAGSGQEALELLEQAHLFIVPLDNERRWYRYHHLFAGLLRQRLRHSLDLTTGEGEQGVAELHARASKWYEGQGQELEAFHHAAAALDIPRAARLVEGAGVPLHFRGALAPVLSWLDSLPTEEWQARPALQVIYASGRLMLGQTAGLEQSLQAAELSLQATERDDKTRDLLGHLAAIRATLAVSRHQAEIILAESRRALACLHPDNLPVRTAITWSMGYAYQLQGNRAAAGQAYAEALTISQRIGHVIITMMATLGLGLIQEGGLQLHAAAETYRRVLKLAGDPPLPAACEAYLGLARISYAWNDLPAAEGYARLSIQLAEQLEQIDRAVAGEVFMARLELTQGNVSGAAARIAQADYVTRQQNFANQFRPIADVRAQVLLCQGNLAAAAHLTEKYDLPLASARIYLAQADPSAALTAVEPVLRQAETNEWRDERLQAMALRVVALHAHGETAEAAQVLRDVLAQADPGGLIRIFLDEGAPMYRALGEALTNGSMPDYLKKVLAAFEAAEPKDEIASGGRPPQPAQPRTGSRTESILDSLIEPLSERELEVLNLIAQGLSNREISERLFIALTTVKGHNRIIFDKLQVKRRTEAVARARNLGLL</sequence>
<dbReference type="SMART" id="SM00421">
    <property type="entry name" value="HTH_LUXR"/>
    <property type="match status" value="1"/>
</dbReference>
<dbReference type="InterPro" id="IPR016032">
    <property type="entry name" value="Sig_transdc_resp-reg_C-effctor"/>
</dbReference>
<evidence type="ECO:0000256" key="1">
    <source>
        <dbReference type="ARBA" id="ARBA00023015"/>
    </source>
</evidence>
<dbReference type="Gene3D" id="1.10.10.10">
    <property type="entry name" value="Winged helix-like DNA-binding domain superfamily/Winged helix DNA-binding domain"/>
    <property type="match status" value="1"/>
</dbReference>
<keyword evidence="7" id="KW-1185">Reference proteome</keyword>
<evidence type="ECO:0000313" key="7">
    <source>
        <dbReference type="Proteomes" id="UP001469365"/>
    </source>
</evidence>
<dbReference type="Proteomes" id="UP001469365">
    <property type="component" value="Unassembled WGS sequence"/>
</dbReference>
<dbReference type="InterPro" id="IPR059106">
    <property type="entry name" value="WHD_MalT"/>
</dbReference>
<protein>
    <submittedName>
        <fullName evidence="6">LuxR C-terminal-related transcriptional regulator</fullName>
    </submittedName>
</protein>
<dbReference type="InterPro" id="IPR011990">
    <property type="entry name" value="TPR-like_helical_dom_sf"/>
</dbReference>
<dbReference type="Gene3D" id="1.25.40.10">
    <property type="entry name" value="Tetratricopeptide repeat domain"/>
    <property type="match status" value="1"/>
</dbReference>
<evidence type="ECO:0000256" key="2">
    <source>
        <dbReference type="ARBA" id="ARBA00023125"/>
    </source>
</evidence>
<dbReference type="Pfam" id="PF05729">
    <property type="entry name" value="NACHT"/>
    <property type="match status" value="1"/>
</dbReference>
<dbReference type="SUPFAM" id="SSF46894">
    <property type="entry name" value="C-terminal effector domain of the bipartite response regulators"/>
    <property type="match status" value="1"/>
</dbReference>
<dbReference type="RefSeq" id="WP_341414088.1">
    <property type="nucleotide sequence ID" value="NZ_JBBPCC010000001.1"/>
</dbReference>
<dbReference type="SUPFAM" id="SSF48452">
    <property type="entry name" value="TPR-like"/>
    <property type="match status" value="1"/>
</dbReference>
<dbReference type="Gene3D" id="3.40.50.300">
    <property type="entry name" value="P-loop containing nucleotide triphosphate hydrolases"/>
    <property type="match status" value="1"/>
</dbReference>
<dbReference type="PANTHER" id="PTHR44688">
    <property type="entry name" value="DNA-BINDING TRANSCRIPTIONAL ACTIVATOR DEVR_DOSR"/>
    <property type="match status" value="1"/>
</dbReference>
<evidence type="ECO:0000259" key="5">
    <source>
        <dbReference type="PROSITE" id="PS50043"/>
    </source>
</evidence>
<proteinExistence type="predicted"/>
<dbReference type="CDD" id="cd06170">
    <property type="entry name" value="LuxR_C_like"/>
    <property type="match status" value="1"/>
</dbReference>
<feature type="region of interest" description="Disordered" evidence="4">
    <location>
        <begin position="815"/>
        <end position="836"/>
    </location>
</feature>
<evidence type="ECO:0000256" key="3">
    <source>
        <dbReference type="ARBA" id="ARBA00023163"/>
    </source>
</evidence>
<evidence type="ECO:0000256" key="4">
    <source>
        <dbReference type="SAM" id="MobiDB-lite"/>
    </source>
</evidence>
<dbReference type="Pfam" id="PF17874">
    <property type="entry name" value="TPR_MalT"/>
    <property type="match status" value="1"/>
</dbReference>
<feature type="domain" description="HTH luxR-type" evidence="5">
    <location>
        <begin position="840"/>
        <end position="905"/>
    </location>
</feature>
<dbReference type="EMBL" id="JBBPCC010000001">
    <property type="protein sequence ID" value="MEK8126672.1"/>
    <property type="molecule type" value="Genomic_DNA"/>
</dbReference>
<dbReference type="PANTHER" id="PTHR44688:SF16">
    <property type="entry name" value="DNA-BINDING TRANSCRIPTIONAL ACTIVATOR DEVR_DOSR"/>
    <property type="match status" value="1"/>
</dbReference>
<dbReference type="Pfam" id="PF25873">
    <property type="entry name" value="WHD_MalT"/>
    <property type="match status" value="1"/>
</dbReference>
<dbReference type="SUPFAM" id="SSF52540">
    <property type="entry name" value="P-loop containing nucleoside triphosphate hydrolases"/>
    <property type="match status" value="1"/>
</dbReference>
<keyword evidence="3" id="KW-0804">Transcription</keyword>